<proteinExistence type="predicted"/>
<evidence type="ECO:0000313" key="1">
    <source>
        <dbReference type="EMBL" id="OEU18606.1"/>
    </source>
</evidence>
<keyword evidence="2" id="KW-1185">Reference proteome</keyword>
<accession>A0A1E7FKC2</accession>
<organism evidence="1 2">
    <name type="scientific">Fragilariopsis cylindrus CCMP1102</name>
    <dbReference type="NCBI Taxonomy" id="635003"/>
    <lineage>
        <taxon>Eukaryota</taxon>
        <taxon>Sar</taxon>
        <taxon>Stramenopiles</taxon>
        <taxon>Ochrophyta</taxon>
        <taxon>Bacillariophyta</taxon>
        <taxon>Bacillariophyceae</taxon>
        <taxon>Bacillariophycidae</taxon>
        <taxon>Bacillariales</taxon>
        <taxon>Bacillariaceae</taxon>
        <taxon>Fragilariopsis</taxon>
    </lineage>
</organism>
<dbReference type="AlphaFoldDB" id="A0A1E7FKC2"/>
<protein>
    <submittedName>
        <fullName evidence="1">Uncharacterized protein</fullName>
    </submittedName>
</protein>
<reference evidence="1 2" key="1">
    <citation type="submission" date="2016-09" db="EMBL/GenBank/DDBJ databases">
        <title>Extensive genetic diversity and differential bi-allelic expression allows diatom success in the polar Southern Ocean.</title>
        <authorList>
            <consortium name="DOE Joint Genome Institute"/>
            <person name="Mock T."/>
            <person name="Otillar R.P."/>
            <person name="Strauss J."/>
            <person name="Dupont C."/>
            <person name="Frickenhaus S."/>
            <person name="Maumus F."/>
            <person name="Mcmullan M."/>
            <person name="Sanges R."/>
            <person name="Schmutz J."/>
            <person name="Toseland A."/>
            <person name="Valas R."/>
            <person name="Veluchamy A."/>
            <person name="Ward B.J."/>
            <person name="Allen A."/>
            <person name="Barry K."/>
            <person name="Falciatore A."/>
            <person name="Ferrante M."/>
            <person name="Fortunato A.E."/>
            <person name="Gloeckner G."/>
            <person name="Gruber A."/>
            <person name="Hipkin R."/>
            <person name="Janech M."/>
            <person name="Kroth P."/>
            <person name="Leese F."/>
            <person name="Lindquist E."/>
            <person name="Lyon B.R."/>
            <person name="Martin J."/>
            <person name="Mayer C."/>
            <person name="Parker M."/>
            <person name="Quesneville H."/>
            <person name="Raymond J."/>
            <person name="Uhlig C."/>
            <person name="Valentin K.U."/>
            <person name="Worden A.Z."/>
            <person name="Armbrust E.V."/>
            <person name="Bowler C."/>
            <person name="Green B."/>
            <person name="Moulton V."/>
            <person name="Van Oosterhout C."/>
            <person name="Grigoriev I."/>
        </authorList>
    </citation>
    <scope>NUCLEOTIDE SEQUENCE [LARGE SCALE GENOMIC DNA]</scope>
    <source>
        <strain evidence="1 2">CCMP1102</strain>
    </source>
</reference>
<dbReference type="EMBL" id="KV784356">
    <property type="protein sequence ID" value="OEU18606.1"/>
    <property type="molecule type" value="Genomic_DNA"/>
</dbReference>
<evidence type="ECO:0000313" key="2">
    <source>
        <dbReference type="Proteomes" id="UP000095751"/>
    </source>
</evidence>
<gene>
    <name evidence="1" type="ORF">FRACYDRAFT_268372</name>
</gene>
<dbReference type="KEGG" id="fcy:FRACYDRAFT_268372"/>
<dbReference type="InParanoid" id="A0A1E7FKC2"/>
<name>A0A1E7FKC2_9STRA</name>
<dbReference type="Proteomes" id="UP000095751">
    <property type="component" value="Unassembled WGS sequence"/>
</dbReference>
<sequence length="87" mass="10522">MRVRFTSCGVDISVVNDRSIDDCLCWGWKKNPVFPPRIRFERLVAYSAYVIIFFRHAYNSKTFHFWSRVRCKKLQRIHISCRYFLLG</sequence>